<feature type="domain" description="GST N-terminal" evidence="1">
    <location>
        <begin position="11"/>
        <end position="93"/>
    </location>
</feature>
<organism evidence="3 4">
    <name type="scientific">Kaistia geumhonensis</name>
    <dbReference type="NCBI Taxonomy" id="410839"/>
    <lineage>
        <taxon>Bacteria</taxon>
        <taxon>Pseudomonadati</taxon>
        <taxon>Pseudomonadota</taxon>
        <taxon>Alphaproteobacteria</taxon>
        <taxon>Hyphomicrobiales</taxon>
        <taxon>Kaistiaceae</taxon>
        <taxon>Kaistia</taxon>
    </lineage>
</organism>
<gene>
    <name evidence="3" type="ORF">QO015_003954</name>
</gene>
<dbReference type="InterPro" id="IPR036249">
    <property type="entry name" value="Thioredoxin-like_sf"/>
</dbReference>
<dbReference type="InterPro" id="IPR036282">
    <property type="entry name" value="Glutathione-S-Trfase_C_sf"/>
</dbReference>
<dbReference type="InterPro" id="IPR004045">
    <property type="entry name" value="Glutathione_S-Trfase_N"/>
</dbReference>
<dbReference type="SFLD" id="SFLDG01151">
    <property type="entry name" value="Main.2:_Nu-like"/>
    <property type="match status" value="1"/>
</dbReference>
<dbReference type="PROSITE" id="PS50405">
    <property type="entry name" value="GST_CTER"/>
    <property type="match status" value="1"/>
</dbReference>
<dbReference type="SFLD" id="SFLDG00358">
    <property type="entry name" value="Main_(cytGST)"/>
    <property type="match status" value="1"/>
</dbReference>
<dbReference type="GO" id="GO:0004364">
    <property type="term" value="F:glutathione transferase activity"/>
    <property type="evidence" value="ECO:0007669"/>
    <property type="project" value="UniProtKB-EC"/>
</dbReference>
<name>A0ABU0MBK7_9HYPH</name>
<dbReference type="PROSITE" id="PS50404">
    <property type="entry name" value="GST_NTER"/>
    <property type="match status" value="1"/>
</dbReference>
<dbReference type="Proteomes" id="UP001223743">
    <property type="component" value="Unassembled WGS sequence"/>
</dbReference>
<dbReference type="PANTHER" id="PTHR44051">
    <property type="entry name" value="GLUTATHIONE S-TRANSFERASE-RELATED"/>
    <property type="match status" value="1"/>
</dbReference>
<keyword evidence="4" id="KW-1185">Reference proteome</keyword>
<dbReference type="Gene3D" id="3.40.30.10">
    <property type="entry name" value="Glutaredoxin"/>
    <property type="match status" value="1"/>
</dbReference>
<evidence type="ECO:0000259" key="1">
    <source>
        <dbReference type="PROSITE" id="PS50404"/>
    </source>
</evidence>
<evidence type="ECO:0000313" key="4">
    <source>
        <dbReference type="Proteomes" id="UP001223743"/>
    </source>
</evidence>
<comment type="caution">
    <text evidence="3">The sequence shown here is derived from an EMBL/GenBank/DDBJ whole genome shotgun (WGS) entry which is preliminary data.</text>
</comment>
<dbReference type="EC" id="2.5.1.18" evidence="3"/>
<dbReference type="Gene3D" id="1.20.1050.10">
    <property type="match status" value="1"/>
</dbReference>
<reference evidence="3 4" key="1">
    <citation type="submission" date="2023-07" db="EMBL/GenBank/DDBJ databases">
        <title>Genomic Encyclopedia of Type Strains, Phase IV (KMG-IV): sequencing the most valuable type-strain genomes for metagenomic binning, comparative biology and taxonomic classification.</title>
        <authorList>
            <person name="Goeker M."/>
        </authorList>
    </citation>
    <scope>NUCLEOTIDE SEQUENCE [LARGE SCALE GENOMIC DNA]</scope>
    <source>
        <strain evidence="3 4">B1-1</strain>
    </source>
</reference>
<keyword evidence="3" id="KW-0808">Transferase</keyword>
<feature type="domain" description="GST C-terminal" evidence="2">
    <location>
        <begin position="95"/>
        <end position="216"/>
    </location>
</feature>
<dbReference type="SUPFAM" id="SSF52833">
    <property type="entry name" value="Thioredoxin-like"/>
    <property type="match status" value="1"/>
</dbReference>
<dbReference type="InterPro" id="IPR010987">
    <property type="entry name" value="Glutathione-S-Trfase_C-like"/>
</dbReference>
<accession>A0ABU0MBK7</accession>
<dbReference type="RefSeq" id="WP_266283823.1">
    <property type="nucleotide sequence ID" value="NZ_JAPKNF010000003.1"/>
</dbReference>
<dbReference type="SUPFAM" id="SSF47616">
    <property type="entry name" value="GST C-terminal domain-like"/>
    <property type="match status" value="1"/>
</dbReference>
<dbReference type="PANTHER" id="PTHR44051:SF2">
    <property type="entry name" value="HYPOTHETICAL GLUTATHIONE S-TRANSFERASE LIKE PROTEIN"/>
    <property type="match status" value="1"/>
</dbReference>
<dbReference type="Pfam" id="PF13410">
    <property type="entry name" value="GST_C_2"/>
    <property type="match status" value="1"/>
</dbReference>
<dbReference type="SFLD" id="SFLDS00019">
    <property type="entry name" value="Glutathione_Transferase_(cytos"/>
    <property type="match status" value="1"/>
</dbReference>
<sequence length="216" mass="23970">MLSDKGDAMTGTYTLYSMQASGNCYKPRLAMHELGIPFRIVEVVKGAGQTTAPEFLSLNPNAQVPLLILPDGRPLSESNAMLLHLAEGSALVPEDPYDRALCWQWLFFEQYSHEPVIAVARNWLHLTPGGRAAMAHRIEEWQTRGHKALTVMERRLEQADFLAGSGFSVADIALYAYTHVAGDADYDLGLYPAIRAWLARVAARPRHVGLEWRPAA</sequence>
<dbReference type="InterPro" id="IPR040079">
    <property type="entry name" value="Glutathione_S-Trfase"/>
</dbReference>
<dbReference type="EMBL" id="JAUSWJ010000001">
    <property type="protein sequence ID" value="MDQ0518341.1"/>
    <property type="molecule type" value="Genomic_DNA"/>
</dbReference>
<evidence type="ECO:0000259" key="2">
    <source>
        <dbReference type="PROSITE" id="PS50405"/>
    </source>
</evidence>
<dbReference type="Pfam" id="PF13409">
    <property type="entry name" value="GST_N_2"/>
    <property type="match status" value="1"/>
</dbReference>
<evidence type="ECO:0000313" key="3">
    <source>
        <dbReference type="EMBL" id="MDQ0518341.1"/>
    </source>
</evidence>
<proteinExistence type="predicted"/>
<protein>
    <submittedName>
        <fullName evidence="3">Glutathione S-transferase</fullName>
        <ecNumber evidence="3">2.5.1.18</ecNumber>
    </submittedName>
</protein>